<evidence type="ECO:0000313" key="6">
    <source>
        <dbReference type="Proteomes" id="UP000695026"/>
    </source>
</evidence>
<dbReference type="AlphaFoldDB" id="A0A9F2RFL5"/>
<feature type="signal peptide" evidence="5">
    <location>
        <begin position="1"/>
        <end position="19"/>
    </location>
</feature>
<feature type="non-terminal residue" evidence="7">
    <location>
        <position position="89"/>
    </location>
</feature>
<dbReference type="GeneID" id="103063787"/>
<dbReference type="OrthoDB" id="6076852at2759"/>
<evidence type="ECO:0000256" key="4">
    <source>
        <dbReference type="ARBA" id="ARBA00023157"/>
    </source>
</evidence>
<keyword evidence="5" id="KW-0732">Signal</keyword>
<protein>
    <submittedName>
        <fullName evidence="7">Small serum protein 5-like</fullName>
    </submittedName>
</protein>
<proteinExistence type="inferred from homology"/>
<dbReference type="RefSeq" id="XP_007445193.2">
    <property type="nucleotide sequence ID" value="XM_007445131.2"/>
</dbReference>
<dbReference type="KEGG" id="pbi:103063787"/>
<evidence type="ECO:0000313" key="7">
    <source>
        <dbReference type="RefSeq" id="XP_007445193.2"/>
    </source>
</evidence>
<evidence type="ECO:0000256" key="1">
    <source>
        <dbReference type="ARBA" id="ARBA00004613"/>
    </source>
</evidence>
<gene>
    <name evidence="7" type="primary">LOC103063787</name>
</gene>
<dbReference type="GO" id="GO:0005576">
    <property type="term" value="C:extracellular region"/>
    <property type="evidence" value="ECO:0007669"/>
    <property type="project" value="UniProtKB-SubCell"/>
</dbReference>
<accession>A0A9F2RFL5</accession>
<dbReference type="Pfam" id="PF05825">
    <property type="entry name" value="PSP94"/>
    <property type="match status" value="1"/>
</dbReference>
<dbReference type="Proteomes" id="UP000695026">
    <property type="component" value="Unplaced"/>
</dbReference>
<evidence type="ECO:0000256" key="2">
    <source>
        <dbReference type="ARBA" id="ARBA00010352"/>
    </source>
</evidence>
<organism evidence="6 7">
    <name type="scientific">Python bivittatus</name>
    <name type="common">Burmese python</name>
    <name type="synonym">Python molurus bivittatus</name>
    <dbReference type="NCBI Taxonomy" id="176946"/>
    <lineage>
        <taxon>Eukaryota</taxon>
        <taxon>Metazoa</taxon>
        <taxon>Chordata</taxon>
        <taxon>Craniata</taxon>
        <taxon>Vertebrata</taxon>
        <taxon>Euteleostomi</taxon>
        <taxon>Lepidosauria</taxon>
        <taxon>Squamata</taxon>
        <taxon>Bifurcata</taxon>
        <taxon>Unidentata</taxon>
        <taxon>Episquamata</taxon>
        <taxon>Toxicofera</taxon>
        <taxon>Serpentes</taxon>
        <taxon>Henophidia</taxon>
        <taxon>Pythonidae</taxon>
        <taxon>Python</taxon>
    </lineage>
</organism>
<comment type="subcellular location">
    <subcellularLocation>
        <location evidence="1">Secreted</location>
    </subcellularLocation>
</comment>
<keyword evidence="3" id="KW-0964">Secreted</keyword>
<sequence>MRVFFSLIIFSFILATCQGACMLDPFKVKFEDGKVVKPNTCVDPFDRTRHLLGSTWNTAHCLRCECHRDGMSCCTRPAGIEGRAGCKGV</sequence>
<name>A0A9F2RFL5_PYTBI</name>
<dbReference type="InterPro" id="IPR008735">
    <property type="entry name" value="PSP94"/>
</dbReference>
<evidence type="ECO:0000256" key="5">
    <source>
        <dbReference type="SAM" id="SignalP"/>
    </source>
</evidence>
<feature type="chain" id="PRO_5039945062" evidence="5">
    <location>
        <begin position="20"/>
        <end position="89"/>
    </location>
</feature>
<reference evidence="7" key="1">
    <citation type="submission" date="2025-08" db="UniProtKB">
        <authorList>
            <consortium name="RefSeq"/>
        </authorList>
    </citation>
    <scope>IDENTIFICATION</scope>
    <source>
        <tissue evidence="7">Liver</tissue>
    </source>
</reference>
<comment type="similarity">
    <text evidence="2">Belongs to the beta-microseminoprotein family.</text>
</comment>
<keyword evidence="6" id="KW-1185">Reference proteome</keyword>
<dbReference type="Gene3D" id="2.10.70.10">
    <property type="entry name" value="Complement Module, domain 1"/>
    <property type="match status" value="1"/>
</dbReference>
<keyword evidence="4" id="KW-1015">Disulfide bond</keyword>
<dbReference type="OMA" id="SERGMEC"/>
<evidence type="ECO:0000256" key="3">
    <source>
        <dbReference type="ARBA" id="ARBA00022525"/>
    </source>
</evidence>